<dbReference type="VEuPathDB" id="FungiDB:BO78DRAFT_431295"/>
<feature type="domain" description="DUF7732" evidence="3">
    <location>
        <begin position="107"/>
        <end position="229"/>
    </location>
</feature>
<feature type="signal peptide" evidence="2">
    <location>
        <begin position="1"/>
        <end position="21"/>
    </location>
</feature>
<dbReference type="InterPro" id="IPR056634">
    <property type="entry name" value="DUF7732"/>
</dbReference>
<keyword evidence="2" id="KW-0732">Signal</keyword>
<feature type="chain" id="PRO_5016294688" description="DUF7732 domain-containing protein" evidence="2">
    <location>
        <begin position="22"/>
        <end position="259"/>
    </location>
</feature>
<name>A0A319ED99_ASPSB</name>
<protein>
    <recommendedName>
        <fullName evidence="3">DUF7732 domain-containing protein</fullName>
    </recommendedName>
</protein>
<evidence type="ECO:0000256" key="2">
    <source>
        <dbReference type="SAM" id="SignalP"/>
    </source>
</evidence>
<dbReference type="STRING" id="1448318.A0A319ED99"/>
<organism evidence="4 5">
    <name type="scientific">Aspergillus sclerotiicarbonarius (strain CBS 121057 / IBT 28362)</name>
    <dbReference type="NCBI Taxonomy" id="1448318"/>
    <lineage>
        <taxon>Eukaryota</taxon>
        <taxon>Fungi</taxon>
        <taxon>Dikarya</taxon>
        <taxon>Ascomycota</taxon>
        <taxon>Pezizomycotina</taxon>
        <taxon>Eurotiomycetes</taxon>
        <taxon>Eurotiomycetidae</taxon>
        <taxon>Eurotiales</taxon>
        <taxon>Aspergillaceae</taxon>
        <taxon>Aspergillus</taxon>
        <taxon>Aspergillus subgen. Circumdati</taxon>
    </lineage>
</organism>
<dbReference type="Pfam" id="PF24866">
    <property type="entry name" value="DUF7732"/>
    <property type="match status" value="1"/>
</dbReference>
<evidence type="ECO:0000313" key="4">
    <source>
        <dbReference type="EMBL" id="PYI04478.1"/>
    </source>
</evidence>
<reference evidence="4 5" key="1">
    <citation type="submission" date="2018-02" db="EMBL/GenBank/DDBJ databases">
        <title>The genomes of Aspergillus section Nigri reveals drivers in fungal speciation.</title>
        <authorList>
            <consortium name="DOE Joint Genome Institute"/>
            <person name="Vesth T.C."/>
            <person name="Nybo J."/>
            <person name="Theobald S."/>
            <person name="Brandl J."/>
            <person name="Frisvad J.C."/>
            <person name="Nielsen K.F."/>
            <person name="Lyhne E.K."/>
            <person name="Kogle M.E."/>
            <person name="Kuo A."/>
            <person name="Riley R."/>
            <person name="Clum A."/>
            <person name="Nolan M."/>
            <person name="Lipzen A."/>
            <person name="Salamov A."/>
            <person name="Henrissat B."/>
            <person name="Wiebenga A."/>
            <person name="De vries R.P."/>
            <person name="Grigoriev I.V."/>
            <person name="Mortensen U.H."/>
            <person name="Andersen M.R."/>
            <person name="Baker S.E."/>
        </authorList>
    </citation>
    <scope>NUCLEOTIDE SEQUENCE [LARGE SCALE GENOMIC DNA]</scope>
    <source>
        <strain evidence="4 5">CBS 121057</strain>
    </source>
</reference>
<evidence type="ECO:0000256" key="1">
    <source>
        <dbReference type="SAM" id="MobiDB-lite"/>
    </source>
</evidence>
<dbReference type="EMBL" id="KZ826368">
    <property type="protein sequence ID" value="PYI04478.1"/>
    <property type="molecule type" value="Genomic_DNA"/>
</dbReference>
<sequence>MRVTFATALALLLTISATVLSIPLALRDASLLVDSHLLSDLAKRRGGGGGSGGGRSGGRSGSGGSSSSSSGRTGSGGSSSRTSSSSNVGGSSRSGSGTRPMYGGGYYYAGGARTPYTSGARSPSGVAPYYLPAAVIPFYYPGIWAYGMYVYPYSHGYHYVNDTTHQNESMPMACTCQKYLECGCDDNANSTYYQSLFNGSQPLNTSMTRVVGVNDTETIYINGTLPNGTTAAESSSAAACPTAQGYWMMVAVVVGTVWM</sequence>
<feature type="region of interest" description="Disordered" evidence="1">
    <location>
        <begin position="43"/>
        <end position="97"/>
    </location>
</feature>
<gene>
    <name evidence="4" type="ORF">BO78DRAFT_431295</name>
</gene>
<feature type="compositionally biased region" description="Gly residues" evidence="1">
    <location>
        <begin position="47"/>
        <end position="64"/>
    </location>
</feature>
<evidence type="ECO:0000259" key="3">
    <source>
        <dbReference type="Pfam" id="PF24866"/>
    </source>
</evidence>
<evidence type="ECO:0000313" key="5">
    <source>
        <dbReference type="Proteomes" id="UP000248423"/>
    </source>
</evidence>
<dbReference type="Proteomes" id="UP000248423">
    <property type="component" value="Unassembled WGS sequence"/>
</dbReference>
<feature type="compositionally biased region" description="Low complexity" evidence="1">
    <location>
        <begin position="65"/>
        <end position="97"/>
    </location>
</feature>
<dbReference type="PANTHER" id="PTHR42091">
    <property type="entry name" value="CONSERVED GLYCINE-RICH PROTEIN (AFU_ORTHOLOGUE AFUA_7G02440)"/>
    <property type="match status" value="1"/>
</dbReference>
<dbReference type="OrthoDB" id="5425547at2759"/>
<dbReference type="AlphaFoldDB" id="A0A319ED99"/>
<accession>A0A319ED99</accession>
<dbReference type="PANTHER" id="PTHR42091:SF1">
    <property type="entry name" value="CONSERVED GLYCINE-RICH PROTEIN (AFU_ORTHOLOGUE AFUA_7G02440)"/>
    <property type="match status" value="1"/>
</dbReference>
<keyword evidence="5" id="KW-1185">Reference proteome</keyword>
<proteinExistence type="predicted"/>